<proteinExistence type="predicted"/>
<accession>A0AAV7QGS6</accession>
<sequence length="239" mass="25958">MELNVRLVNGPNRCAGRFEVFHDGVWGTVCDDSWFDVSAEVLCRELGCGHVLRSVIHSYYGQGTGPIILDDVICRGHESSIFECQNNGYYIHNCGHLEDSGAICMDAVSPTTVAPSTSTKARPTAPIPKPGDMRLANGRTRCSGRIEILYGGSWGTVCDDDFDMQEAKVVCRQLHCGVALDAKVEGFFGEGPGEVLLAGLKCTGNEAVLWNCPHPGWNLDWCSHLEDAGVVCLESMKYG</sequence>
<comment type="caution">
    <text evidence="7">The sequence shown here is derived from an EMBL/GenBank/DDBJ whole genome shotgun (WGS) entry which is preliminary data.</text>
</comment>
<reference evidence="7" key="1">
    <citation type="journal article" date="2022" name="bioRxiv">
        <title>Sequencing and chromosome-scale assembly of the giantPleurodeles waltlgenome.</title>
        <authorList>
            <person name="Brown T."/>
            <person name="Elewa A."/>
            <person name="Iarovenko S."/>
            <person name="Subramanian E."/>
            <person name="Araus A.J."/>
            <person name="Petzold A."/>
            <person name="Susuki M."/>
            <person name="Suzuki K.-i.T."/>
            <person name="Hayashi T."/>
            <person name="Toyoda A."/>
            <person name="Oliveira C."/>
            <person name="Osipova E."/>
            <person name="Leigh N.D."/>
            <person name="Simon A."/>
            <person name="Yun M.H."/>
        </authorList>
    </citation>
    <scope>NUCLEOTIDE SEQUENCE</scope>
    <source>
        <strain evidence="7">20211129_DDA</strain>
        <tissue evidence="7">Liver</tissue>
    </source>
</reference>
<keyword evidence="3 5" id="KW-1015">Disulfide bond</keyword>
<evidence type="ECO:0000256" key="4">
    <source>
        <dbReference type="ARBA" id="ARBA00023180"/>
    </source>
</evidence>
<keyword evidence="8" id="KW-1185">Reference proteome</keyword>
<evidence type="ECO:0000313" key="8">
    <source>
        <dbReference type="Proteomes" id="UP001066276"/>
    </source>
</evidence>
<gene>
    <name evidence="7" type="ORF">NDU88_006155</name>
</gene>
<evidence type="ECO:0000256" key="2">
    <source>
        <dbReference type="ARBA" id="ARBA00022737"/>
    </source>
</evidence>
<dbReference type="PROSITE" id="PS00420">
    <property type="entry name" value="SRCR_1"/>
    <property type="match status" value="1"/>
</dbReference>
<dbReference type="FunFam" id="3.10.250.10:FF:000006">
    <property type="entry name" value="neurotrypsin isoform X2"/>
    <property type="match status" value="2"/>
</dbReference>
<dbReference type="EMBL" id="JANPWB010000010">
    <property type="protein sequence ID" value="KAJ1139791.1"/>
    <property type="molecule type" value="Genomic_DNA"/>
</dbReference>
<evidence type="ECO:0000313" key="7">
    <source>
        <dbReference type="EMBL" id="KAJ1139791.1"/>
    </source>
</evidence>
<dbReference type="PANTHER" id="PTHR48071">
    <property type="entry name" value="SRCR DOMAIN-CONTAINING PROTEIN"/>
    <property type="match status" value="1"/>
</dbReference>
<dbReference type="AlphaFoldDB" id="A0AAV7QGS6"/>
<dbReference type="InterPro" id="IPR001190">
    <property type="entry name" value="SRCR"/>
</dbReference>
<feature type="disulfide bond" evidence="5">
    <location>
        <begin position="202"/>
        <end position="212"/>
    </location>
</feature>
<dbReference type="Gene3D" id="3.10.250.10">
    <property type="entry name" value="SRCR-like domain"/>
    <property type="match status" value="2"/>
</dbReference>
<feature type="disulfide bond" evidence="5">
    <location>
        <begin position="30"/>
        <end position="94"/>
    </location>
</feature>
<evidence type="ECO:0000256" key="1">
    <source>
        <dbReference type="ARBA" id="ARBA00022729"/>
    </source>
</evidence>
<dbReference type="GO" id="GO:0016020">
    <property type="term" value="C:membrane"/>
    <property type="evidence" value="ECO:0007669"/>
    <property type="project" value="InterPro"/>
</dbReference>
<feature type="disulfide bond" evidence="5">
    <location>
        <begin position="43"/>
        <end position="104"/>
    </location>
</feature>
<dbReference type="Proteomes" id="UP001066276">
    <property type="component" value="Chromosome 6"/>
</dbReference>
<feature type="domain" description="SRCR" evidence="6">
    <location>
        <begin position="5"/>
        <end position="105"/>
    </location>
</feature>
<dbReference type="Pfam" id="PF00530">
    <property type="entry name" value="SRCR"/>
    <property type="match status" value="2"/>
</dbReference>
<dbReference type="SUPFAM" id="SSF56487">
    <property type="entry name" value="SRCR-like"/>
    <property type="match status" value="2"/>
</dbReference>
<name>A0AAV7QGS6_PLEWA</name>
<keyword evidence="2" id="KW-0677">Repeat</keyword>
<feature type="disulfide bond" evidence="5">
    <location>
        <begin position="74"/>
        <end position="84"/>
    </location>
</feature>
<dbReference type="InterPro" id="IPR036772">
    <property type="entry name" value="SRCR-like_dom_sf"/>
</dbReference>
<organism evidence="7 8">
    <name type="scientific">Pleurodeles waltl</name>
    <name type="common">Iberian ribbed newt</name>
    <dbReference type="NCBI Taxonomy" id="8319"/>
    <lineage>
        <taxon>Eukaryota</taxon>
        <taxon>Metazoa</taxon>
        <taxon>Chordata</taxon>
        <taxon>Craniata</taxon>
        <taxon>Vertebrata</taxon>
        <taxon>Euteleostomi</taxon>
        <taxon>Amphibia</taxon>
        <taxon>Batrachia</taxon>
        <taxon>Caudata</taxon>
        <taxon>Salamandroidea</taxon>
        <taxon>Salamandridae</taxon>
        <taxon>Pleurodelinae</taxon>
        <taxon>Pleurodeles</taxon>
    </lineage>
</organism>
<feature type="domain" description="SRCR" evidence="6">
    <location>
        <begin position="133"/>
        <end position="233"/>
    </location>
</feature>
<protein>
    <recommendedName>
        <fullName evidence="6">SRCR domain-containing protein</fullName>
    </recommendedName>
</protein>
<keyword evidence="4" id="KW-0325">Glycoprotein</keyword>
<feature type="disulfide bond" evidence="5">
    <location>
        <begin position="158"/>
        <end position="222"/>
    </location>
</feature>
<dbReference type="PANTHER" id="PTHR48071:SF18">
    <property type="entry name" value="DELETED IN MALIGNANT BRAIN TUMORS 1 PROTEIN-RELATED"/>
    <property type="match status" value="1"/>
</dbReference>
<keyword evidence="1" id="KW-0732">Signal</keyword>
<evidence type="ECO:0000256" key="3">
    <source>
        <dbReference type="ARBA" id="ARBA00023157"/>
    </source>
</evidence>
<evidence type="ECO:0000256" key="5">
    <source>
        <dbReference type="PROSITE-ProRule" id="PRU00196"/>
    </source>
</evidence>
<evidence type="ECO:0000259" key="6">
    <source>
        <dbReference type="PROSITE" id="PS50287"/>
    </source>
</evidence>
<dbReference type="PROSITE" id="PS50287">
    <property type="entry name" value="SRCR_2"/>
    <property type="match status" value="2"/>
</dbReference>
<feature type="disulfide bond" evidence="5">
    <location>
        <begin position="171"/>
        <end position="232"/>
    </location>
</feature>
<dbReference type="PRINTS" id="PR00258">
    <property type="entry name" value="SPERACTRCPTR"/>
</dbReference>
<dbReference type="SMART" id="SM00202">
    <property type="entry name" value="SR"/>
    <property type="match status" value="2"/>
</dbReference>